<proteinExistence type="predicted"/>
<name>A0ABM7TC34_9CLOT</name>
<dbReference type="Gene3D" id="3.30.870.10">
    <property type="entry name" value="Endonuclease Chain A"/>
    <property type="match status" value="1"/>
</dbReference>
<sequence length="535" mass="62309">MSLGLLESMDSNLKDVPMFLLEGIRKSSDKIAIFCNPGGIKLPQKIQSVYSLLENSVFEVKANEISNFHPKMWFIKYSDDDGNAYIKIIVLSRNLTFDRSWDVSFAFTGRVGRHRSRTKNENIPLRDMLEYVKVYANKEKKDKISEFQENILDVKEFELESPFESYEFMPIGIPGYKGKDLDLFNTHNELLVVSPFLSDDIIEKFEQSARNTRKIITRRSSITNKTLDVFNNGVYAMKDIIVDGGDEESIEQWQKQDIHGKLYFEGGYDGNFLYLGSANASHNAFYNNVEFLIKLKFKPRTMSYQKFIGDLLPEEDNPFELVTNIDLNKKEEEEELYLKQIKEIIWAIKEARVISNGTNYDIQVNFKKLNPDIRGKIAPLMRKNTYKEIENLTTLEKLTITQLSEFYVIKVGDKEVVVKIKTKDIPKDRDDKIYQSIIKNKDDFYAYISFLLGDSYTESAYELREYMESRRLLDGNSKLNNNAVIIYEKMLQIIIDNPNKLKDIEAVMKRLDKDIVSENFKKMYNTFILAAKKVK</sequence>
<dbReference type="CDD" id="cd09176">
    <property type="entry name" value="PLDc_unchar6"/>
    <property type="match status" value="1"/>
</dbReference>
<keyword evidence="2" id="KW-1185">Reference proteome</keyword>
<dbReference type="EMBL" id="AP024849">
    <property type="protein sequence ID" value="BCZ46651.1"/>
    <property type="molecule type" value="Genomic_DNA"/>
</dbReference>
<evidence type="ECO:0000313" key="1">
    <source>
        <dbReference type="EMBL" id="BCZ46651.1"/>
    </source>
</evidence>
<protein>
    <recommendedName>
        <fullName evidence="3">PLD phosphodiesterase domain-containing protein</fullName>
    </recommendedName>
</protein>
<organism evidence="1 2">
    <name type="scientific">Clostridium gelidum</name>
    <dbReference type="NCBI Taxonomy" id="704125"/>
    <lineage>
        <taxon>Bacteria</taxon>
        <taxon>Bacillati</taxon>
        <taxon>Bacillota</taxon>
        <taxon>Clostridia</taxon>
        <taxon>Eubacteriales</taxon>
        <taxon>Clostridiaceae</taxon>
        <taxon>Clostridium</taxon>
    </lineage>
</organism>
<reference evidence="2" key="1">
    <citation type="submission" date="2021-07" db="EMBL/GenBank/DDBJ databases">
        <title>Complete genome sequencing of a Clostridium isolate.</title>
        <authorList>
            <person name="Ueki A."/>
            <person name="Tonouchi A."/>
        </authorList>
    </citation>
    <scope>NUCLEOTIDE SEQUENCE [LARGE SCALE GENOMIC DNA]</scope>
    <source>
        <strain evidence="2">C5S11</strain>
    </source>
</reference>
<dbReference type="RefSeq" id="WP_224033070.1">
    <property type="nucleotide sequence ID" value="NZ_AP024849.1"/>
</dbReference>
<gene>
    <name evidence="1" type="ORF">psyc5s11_27180</name>
</gene>
<accession>A0ABM7TC34</accession>
<evidence type="ECO:0000313" key="2">
    <source>
        <dbReference type="Proteomes" id="UP000824633"/>
    </source>
</evidence>
<dbReference type="Proteomes" id="UP000824633">
    <property type="component" value="Chromosome"/>
</dbReference>
<evidence type="ECO:0008006" key="3">
    <source>
        <dbReference type="Google" id="ProtNLM"/>
    </source>
</evidence>
<dbReference type="InterPro" id="IPR059166">
    <property type="entry name" value="PLD-like_cat"/>
</dbReference>